<keyword evidence="3" id="KW-0732">Signal</keyword>
<dbReference type="PANTHER" id="PTHR41542">
    <property type="entry name" value="BLL5807 PROTEIN"/>
    <property type="match status" value="1"/>
</dbReference>
<proteinExistence type="predicted"/>
<feature type="compositionally biased region" description="Low complexity" evidence="1">
    <location>
        <begin position="28"/>
        <end position="39"/>
    </location>
</feature>
<dbReference type="InterPro" id="IPR032710">
    <property type="entry name" value="NTF2-like_dom_sf"/>
</dbReference>
<evidence type="ECO:0000256" key="1">
    <source>
        <dbReference type="SAM" id="MobiDB-lite"/>
    </source>
</evidence>
<evidence type="ECO:0000256" key="2">
    <source>
        <dbReference type="SAM" id="Phobius"/>
    </source>
</evidence>
<keyword evidence="2" id="KW-0812">Transmembrane</keyword>
<accession>A0A8J4H8Q7</accession>
<feature type="region of interest" description="Disordered" evidence="1">
    <location>
        <begin position="28"/>
        <end position="57"/>
    </location>
</feature>
<evidence type="ECO:0000256" key="3">
    <source>
        <dbReference type="SAM" id="SignalP"/>
    </source>
</evidence>
<feature type="transmembrane region" description="Helical" evidence="2">
    <location>
        <begin position="83"/>
        <end position="102"/>
    </location>
</feature>
<dbReference type="Gene3D" id="3.10.450.240">
    <property type="match status" value="1"/>
</dbReference>
<protein>
    <submittedName>
        <fullName evidence="5">Tim44 domain-containing protein</fullName>
    </submittedName>
</protein>
<evidence type="ECO:0000259" key="4">
    <source>
        <dbReference type="SMART" id="SM00978"/>
    </source>
</evidence>
<dbReference type="EMBL" id="DTQM01000039">
    <property type="protein sequence ID" value="HGC41957.1"/>
    <property type="molecule type" value="Genomic_DNA"/>
</dbReference>
<evidence type="ECO:0000313" key="5">
    <source>
        <dbReference type="EMBL" id="HGC41957.1"/>
    </source>
</evidence>
<feature type="transmembrane region" description="Helical" evidence="2">
    <location>
        <begin position="114"/>
        <end position="133"/>
    </location>
</feature>
<feature type="domain" description="Tim44-like" evidence="4">
    <location>
        <begin position="155"/>
        <end position="296"/>
    </location>
</feature>
<dbReference type="AlphaFoldDB" id="A0A8J4H8Q7"/>
<dbReference type="SUPFAM" id="SSF54427">
    <property type="entry name" value="NTF2-like"/>
    <property type="match status" value="1"/>
</dbReference>
<keyword evidence="2" id="KW-0472">Membrane</keyword>
<sequence length="298" mass="31869">MRRIRLLLAALLVALWALSPIAVEARAGSSSSMGSRGSRTYMAPPATGTSPYSAAPLERSMTPRSNPGYRAGNGYGMAPSHPFLSGLFGGFLGAGLMGMLLGHGFFWGMGGFGGFFGFFLQIILIIWLVRFLARRFVGPRLMPAGMAPRVAPAAMGGGMGGSSRGPAIGPADFHAFEQALQAIQAAWSAHDLDALGRLATPEMRGYFAEQLADQASRGVRNEVRDVRLERGDLAEAWSEQGRDYATVAMQFSMLDMTRDATGRIVDGSATERVTATELWTFMRAPGGAWILSAIQQAR</sequence>
<dbReference type="InterPro" id="IPR007379">
    <property type="entry name" value="Tim44-like_dom"/>
</dbReference>
<dbReference type="SMART" id="SM00978">
    <property type="entry name" value="Tim44"/>
    <property type="match status" value="1"/>
</dbReference>
<feature type="signal peptide" evidence="3">
    <location>
        <begin position="1"/>
        <end position="25"/>
    </location>
</feature>
<dbReference type="Pfam" id="PF04280">
    <property type="entry name" value="Tim44"/>
    <property type="match status" value="1"/>
</dbReference>
<name>A0A8J4H8Q7_9PROT</name>
<organism evidence="5">
    <name type="scientific">Acidicaldus sp</name>
    <dbReference type="NCBI Taxonomy" id="1872105"/>
    <lineage>
        <taxon>Bacteria</taxon>
        <taxon>Pseudomonadati</taxon>
        <taxon>Pseudomonadota</taxon>
        <taxon>Alphaproteobacteria</taxon>
        <taxon>Acetobacterales</taxon>
        <taxon>Acetobacteraceae</taxon>
        <taxon>Acidicaldus</taxon>
    </lineage>
</organism>
<dbReference type="PANTHER" id="PTHR41542:SF1">
    <property type="entry name" value="BLL5807 PROTEIN"/>
    <property type="match status" value="1"/>
</dbReference>
<reference evidence="5" key="1">
    <citation type="journal article" date="2020" name="mSystems">
        <title>Genome- and Community-Level Interaction Insights into Carbon Utilization and Element Cycling Functions of Hydrothermarchaeota in Hydrothermal Sediment.</title>
        <authorList>
            <person name="Zhou Z."/>
            <person name="Liu Y."/>
            <person name="Xu W."/>
            <person name="Pan J."/>
            <person name="Luo Z.H."/>
            <person name="Li M."/>
        </authorList>
    </citation>
    <scope>NUCLEOTIDE SEQUENCE</scope>
    <source>
        <strain evidence="5">SpSt-997</strain>
    </source>
</reference>
<feature type="chain" id="PRO_5035323456" evidence="3">
    <location>
        <begin position="26"/>
        <end position="298"/>
    </location>
</feature>
<gene>
    <name evidence="5" type="ORF">ENY07_01865</name>
</gene>
<keyword evidence="2" id="KW-1133">Transmembrane helix</keyword>
<comment type="caution">
    <text evidence="5">The sequence shown here is derived from an EMBL/GenBank/DDBJ whole genome shotgun (WGS) entry which is preliminary data.</text>
</comment>